<dbReference type="Pfam" id="PF20684">
    <property type="entry name" value="Fung_rhodopsin"/>
    <property type="match status" value="1"/>
</dbReference>
<evidence type="ECO:0000256" key="4">
    <source>
        <dbReference type="ARBA" id="ARBA00023136"/>
    </source>
</evidence>
<accession>A0A1B8GBE0</accession>
<feature type="transmembrane region" description="Helical" evidence="7">
    <location>
        <begin position="124"/>
        <end position="150"/>
    </location>
</feature>
<evidence type="ECO:0000313" key="9">
    <source>
        <dbReference type="EMBL" id="OBT93097.1"/>
    </source>
</evidence>
<evidence type="ECO:0000256" key="3">
    <source>
        <dbReference type="ARBA" id="ARBA00022989"/>
    </source>
</evidence>
<reference evidence="10" key="2">
    <citation type="journal article" date="2018" name="Nat. Commun.">
        <title>Extreme sensitivity to ultraviolet light in the fungal pathogen causing white-nose syndrome of bats.</title>
        <authorList>
            <person name="Palmer J.M."/>
            <person name="Drees K.P."/>
            <person name="Foster J.T."/>
            <person name="Lindner D.L."/>
        </authorList>
    </citation>
    <scope>NUCLEOTIDE SEQUENCE [LARGE SCALE GENOMIC DNA]</scope>
    <source>
        <strain evidence="10">UAMH 10579</strain>
    </source>
</reference>
<feature type="transmembrane region" description="Helical" evidence="7">
    <location>
        <begin position="170"/>
        <end position="194"/>
    </location>
</feature>
<sequence>MVEIKSRGQIAPLVVCAAFIVITVASVVLRVAGRRIKNIALQAEDYLIFVALVFVLGLITCDIIGVTHGGVGRHAADIIAEDGPQVLVAFLKDLVAIQMLWATSLMFIKLSILCFYIRIFNVKPFIMASIAVAVLVVLWALSVILCGFLLCRPFEYNWDQSIEGSCGDQIKSYIITGALNIVTDALVLGLPMPMIWRLKINLRSKIALTGIFTIGFFIFIISIIRLKSLITVSYEDITYSVPDALIWSMLEPSLGLTLASIPIMRPVFSKIFPDNTQQGNTGLSNTNPTSNSGLAPKNFQRIDEYPLDPMRPDFSENRTYVTEGRGPFYDMESQKSSQSEAELVTSNIKVKQEWDVRRT</sequence>
<dbReference type="InterPro" id="IPR052337">
    <property type="entry name" value="SAT4-like"/>
</dbReference>
<feature type="transmembrane region" description="Helical" evidence="7">
    <location>
        <begin position="206"/>
        <end position="224"/>
    </location>
</feature>
<feature type="domain" description="Rhodopsin" evidence="8">
    <location>
        <begin position="29"/>
        <end position="270"/>
    </location>
</feature>
<evidence type="ECO:0000256" key="7">
    <source>
        <dbReference type="SAM" id="Phobius"/>
    </source>
</evidence>
<evidence type="ECO:0000313" key="10">
    <source>
        <dbReference type="Proteomes" id="UP000091956"/>
    </source>
</evidence>
<comment type="subcellular location">
    <subcellularLocation>
        <location evidence="1">Membrane</location>
        <topology evidence="1">Multi-pass membrane protein</topology>
    </subcellularLocation>
</comment>
<dbReference type="PANTHER" id="PTHR33048">
    <property type="entry name" value="PTH11-LIKE INTEGRAL MEMBRANE PROTEIN (AFU_ORTHOLOGUE AFUA_5G11245)"/>
    <property type="match status" value="1"/>
</dbReference>
<dbReference type="GeneID" id="28842371"/>
<feature type="compositionally biased region" description="Polar residues" evidence="6">
    <location>
        <begin position="278"/>
        <end position="293"/>
    </location>
</feature>
<dbReference type="Proteomes" id="UP000091956">
    <property type="component" value="Unassembled WGS sequence"/>
</dbReference>
<evidence type="ECO:0000256" key="2">
    <source>
        <dbReference type="ARBA" id="ARBA00022692"/>
    </source>
</evidence>
<reference evidence="9 10" key="1">
    <citation type="submission" date="2016-03" db="EMBL/GenBank/DDBJ databases">
        <title>Comparative genomics of Pseudogymnoascus destructans, the fungus causing white-nose syndrome of bats.</title>
        <authorList>
            <person name="Palmer J.M."/>
            <person name="Drees K.P."/>
            <person name="Foster J.T."/>
            <person name="Lindner D.L."/>
        </authorList>
    </citation>
    <scope>NUCLEOTIDE SEQUENCE [LARGE SCALE GENOMIC DNA]</scope>
    <source>
        <strain evidence="9 10">UAMH 10579</strain>
    </source>
</reference>
<organism evidence="9 10">
    <name type="scientific">Pseudogymnoascus verrucosus</name>
    <dbReference type="NCBI Taxonomy" id="342668"/>
    <lineage>
        <taxon>Eukaryota</taxon>
        <taxon>Fungi</taxon>
        <taxon>Dikarya</taxon>
        <taxon>Ascomycota</taxon>
        <taxon>Pezizomycotina</taxon>
        <taxon>Leotiomycetes</taxon>
        <taxon>Thelebolales</taxon>
        <taxon>Thelebolaceae</taxon>
        <taxon>Pseudogymnoascus</taxon>
    </lineage>
</organism>
<proteinExistence type="inferred from homology"/>
<dbReference type="PANTHER" id="PTHR33048:SF47">
    <property type="entry name" value="INTEGRAL MEMBRANE PROTEIN-RELATED"/>
    <property type="match status" value="1"/>
</dbReference>
<dbReference type="EMBL" id="KV460258">
    <property type="protein sequence ID" value="OBT93097.1"/>
    <property type="molecule type" value="Genomic_DNA"/>
</dbReference>
<keyword evidence="2 7" id="KW-0812">Transmembrane</keyword>
<dbReference type="GO" id="GO:0016020">
    <property type="term" value="C:membrane"/>
    <property type="evidence" value="ECO:0007669"/>
    <property type="project" value="UniProtKB-SubCell"/>
</dbReference>
<feature type="region of interest" description="Disordered" evidence="6">
    <location>
        <begin position="278"/>
        <end position="297"/>
    </location>
</feature>
<keyword evidence="3 7" id="KW-1133">Transmembrane helix</keyword>
<feature type="transmembrane region" description="Helical" evidence="7">
    <location>
        <begin position="12"/>
        <end position="33"/>
    </location>
</feature>
<comment type="similarity">
    <text evidence="5">Belongs to the SAT4 family.</text>
</comment>
<dbReference type="OrthoDB" id="5401779at2759"/>
<dbReference type="RefSeq" id="XP_018126830.1">
    <property type="nucleotide sequence ID" value="XM_018278402.1"/>
</dbReference>
<keyword evidence="10" id="KW-1185">Reference proteome</keyword>
<feature type="transmembrane region" description="Helical" evidence="7">
    <location>
        <begin position="45"/>
        <end position="66"/>
    </location>
</feature>
<gene>
    <name evidence="9" type="ORF">VE01_08985</name>
</gene>
<protein>
    <recommendedName>
        <fullName evidence="8">Rhodopsin domain-containing protein</fullName>
    </recommendedName>
</protein>
<evidence type="ECO:0000256" key="1">
    <source>
        <dbReference type="ARBA" id="ARBA00004141"/>
    </source>
</evidence>
<name>A0A1B8GBE0_9PEZI</name>
<keyword evidence="4 7" id="KW-0472">Membrane</keyword>
<feature type="transmembrane region" description="Helical" evidence="7">
    <location>
        <begin position="95"/>
        <end position="117"/>
    </location>
</feature>
<evidence type="ECO:0000256" key="6">
    <source>
        <dbReference type="SAM" id="MobiDB-lite"/>
    </source>
</evidence>
<dbReference type="InterPro" id="IPR049326">
    <property type="entry name" value="Rhodopsin_dom_fungi"/>
</dbReference>
<evidence type="ECO:0000256" key="5">
    <source>
        <dbReference type="ARBA" id="ARBA00038359"/>
    </source>
</evidence>
<dbReference type="AlphaFoldDB" id="A0A1B8GBE0"/>
<evidence type="ECO:0000259" key="8">
    <source>
        <dbReference type="Pfam" id="PF20684"/>
    </source>
</evidence>